<dbReference type="InterPro" id="IPR022111">
    <property type="entry name" value="Rhodanese_C"/>
</dbReference>
<dbReference type="Proteomes" id="UP000785200">
    <property type="component" value="Unassembled WGS sequence"/>
</dbReference>
<dbReference type="InterPro" id="IPR040503">
    <property type="entry name" value="TRHO_N"/>
</dbReference>
<sequence length="476" mass="52749">MKQTWQPRGSSDPLSYTCTCSQPGQVLLFYRYFSSPPSLPSAFQHLASEPANLSTFHTNLTQSLGLKGKIRVAKEGFNITVGGSLDSISRYIEACTRHWSFAGVEGLESEQGRRALFKPSPGCACVFASAKSGDEEYEESTGANVRVCEEITPMGVSSYIPRDWDIVESLSPAEFHQRLCSRLGSDADGLEKENVLVDVRNHYESRIGYFVNPLTGEPALRPQVRRFGQWPQFVKAHLSFSPRLVKDVPPSNREDGKPDERITKGTQYMTYCTGGVRCEKGSRFLAENIALEGSSVCTLQGGIQAYLMWMDEEIKAGRKTPQDSLFKGKNYVFDARGSTGLTTSSNPGPGDANAEKVARCHMCGKAEDRLSKCRSQGCHLILVICEECEDGADPRCCRSCLELDTRAGGELVAGRAQSRPICECEMERELRLWGDKRVKSLRSQGKGRKKMKGEKFLESSADVPVDDINIRIKIFD</sequence>
<proteinExistence type="predicted"/>
<dbReference type="Pfam" id="PF12368">
    <property type="entry name" value="Rhodanese_C"/>
    <property type="match status" value="1"/>
</dbReference>
<evidence type="ECO:0000259" key="1">
    <source>
        <dbReference type="PROSITE" id="PS50206"/>
    </source>
</evidence>
<keyword evidence="3" id="KW-1185">Reference proteome</keyword>
<evidence type="ECO:0000313" key="2">
    <source>
        <dbReference type="EMBL" id="KAG0652856.1"/>
    </source>
</evidence>
<organism evidence="2 3">
    <name type="scientific">Hyphodiscus hymeniophilus</name>
    <dbReference type="NCBI Taxonomy" id="353542"/>
    <lineage>
        <taxon>Eukaryota</taxon>
        <taxon>Fungi</taxon>
        <taxon>Dikarya</taxon>
        <taxon>Ascomycota</taxon>
        <taxon>Pezizomycotina</taxon>
        <taxon>Leotiomycetes</taxon>
        <taxon>Helotiales</taxon>
        <taxon>Hyphodiscaceae</taxon>
        <taxon>Hyphodiscus</taxon>
    </lineage>
</organism>
<name>A0A9P6VQN5_9HELO</name>
<dbReference type="EMBL" id="VNKQ01000002">
    <property type="protein sequence ID" value="KAG0652856.1"/>
    <property type="molecule type" value="Genomic_DNA"/>
</dbReference>
<dbReference type="PANTHER" id="PTHR43268">
    <property type="entry name" value="THIOSULFATE SULFURTRANSFERASE/RHODANESE-LIKE DOMAIN-CONTAINING PROTEIN 2"/>
    <property type="match status" value="1"/>
</dbReference>
<dbReference type="InterPro" id="IPR020936">
    <property type="entry name" value="TrhO"/>
</dbReference>
<dbReference type="Gene3D" id="3.30.70.100">
    <property type="match status" value="1"/>
</dbReference>
<reference evidence="2" key="1">
    <citation type="submission" date="2019-07" db="EMBL/GenBank/DDBJ databases">
        <title>Hyphodiscus hymeniophilus genome sequencing and assembly.</title>
        <authorList>
            <person name="Kramer G."/>
            <person name="Nodwell J."/>
        </authorList>
    </citation>
    <scope>NUCLEOTIDE SEQUENCE</scope>
    <source>
        <strain evidence="2">ATCC 34498</strain>
    </source>
</reference>
<dbReference type="AlphaFoldDB" id="A0A9P6VQN5"/>
<accession>A0A9P6VQN5</accession>
<dbReference type="SUPFAM" id="SSF52821">
    <property type="entry name" value="Rhodanese/Cell cycle control phosphatase"/>
    <property type="match status" value="1"/>
</dbReference>
<dbReference type="PANTHER" id="PTHR43268:SF6">
    <property type="entry name" value="THIOSULFATE SULFURTRANSFERASE_RHODANESE-LIKE DOMAIN-CONTAINING PROTEIN 2"/>
    <property type="match status" value="1"/>
</dbReference>
<gene>
    <name evidence="2" type="ORF">D0Z07_0033</name>
</gene>
<feature type="domain" description="Rhodanese" evidence="1">
    <location>
        <begin position="190"/>
        <end position="315"/>
    </location>
</feature>
<protein>
    <submittedName>
        <fullName evidence="2">Thiosulfate sulfurtransferase rhodanese domain-containing 2</fullName>
    </submittedName>
</protein>
<evidence type="ECO:0000313" key="3">
    <source>
        <dbReference type="Proteomes" id="UP000785200"/>
    </source>
</evidence>
<dbReference type="InterPro" id="IPR001763">
    <property type="entry name" value="Rhodanese-like_dom"/>
</dbReference>
<dbReference type="Pfam" id="PF17773">
    <property type="entry name" value="UPF0176_N"/>
    <property type="match status" value="1"/>
</dbReference>
<dbReference type="PROSITE" id="PS50206">
    <property type="entry name" value="RHODANESE_3"/>
    <property type="match status" value="1"/>
</dbReference>
<comment type="caution">
    <text evidence="2">The sequence shown here is derived from an EMBL/GenBank/DDBJ whole genome shotgun (WGS) entry which is preliminary data.</text>
</comment>
<dbReference type="InterPro" id="IPR036873">
    <property type="entry name" value="Rhodanese-like_dom_sf"/>
</dbReference>
<dbReference type="OrthoDB" id="25002at2759"/>
<dbReference type="Gene3D" id="3.40.250.10">
    <property type="entry name" value="Rhodanese-like domain"/>
    <property type="match status" value="1"/>
</dbReference>